<dbReference type="CDD" id="cd03506">
    <property type="entry name" value="Delta6-FADS-like"/>
    <property type="match status" value="1"/>
</dbReference>
<evidence type="ECO:0000259" key="3">
    <source>
        <dbReference type="Pfam" id="PF00487"/>
    </source>
</evidence>
<keyword evidence="2" id="KW-0812">Transmembrane</keyword>
<dbReference type="InterPro" id="IPR012171">
    <property type="entry name" value="Fatty_acid_desaturase"/>
</dbReference>
<keyword evidence="2" id="KW-0472">Membrane</keyword>
<dbReference type="GO" id="GO:0016020">
    <property type="term" value="C:membrane"/>
    <property type="evidence" value="ECO:0007669"/>
    <property type="project" value="TreeGrafter"/>
</dbReference>
<comment type="caution">
    <text evidence="4">The sequence shown here is derived from an EMBL/GenBank/DDBJ whole genome shotgun (WGS) entry which is preliminary data.</text>
</comment>
<proteinExistence type="predicted"/>
<feature type="region of interest" description="Disordered" evidence="1">
    <location>
        <begin position="1"/>
        <end position="23"/>
    </location>
</feature>
<evidence type="ECO:0000256" key="1">
    <source>
        <dbReference type="SAM" id="MobiDB-lite"/>
    </source>
</evidence>
<dbReference type="InterPro" id="IPR005804">
    <property type="entry name" value="FA_desaturase_dom"/>
</dbReference>
<accession>A0A8J4AHY0</accession>
<gene>
    <name evidence="4" type="ORF">NUM_61540</name>
</gene>
<protein>
    <submittedName>
        <fullName evidence="4">Fatty acid desaturase</fullName>
    </submittedName>
</protein>
<dbReference type="PIRSF" id="PIRSF015921">
    <property type="entry name" value="FA_sphinglp_des"/>
    <property type="match status" value="1"/>
</dbReference>
<evidence type="ECO:0000256" key="2">
    <source>
        <dbReference type="SAM" id="Phobius"/>
    </source>
</evidence>
<dbReference type="Proteomes" id="UP000614996">
    <property type="component" value="Unassembled WGS sequence"/>
</dbReference>
<dbReference type="EMBL" id="BOPO01000128">
    <property type="protein sequence ID" value="GIL30900.1"/>
    <property type="molecule type" value="Genomic_DNA"/>
</dbReference>
<feature type="transmembrane region" description="Helical" evidence="2">
    <location>
        <begin position="49"/>
        <end position="70"/>
    </location>
</feature>
<feature type="transmembrane region" description="Helical" evidence="2">
    <location>
        <begin position="76"/>
        <end position="96"/>
    </location>
</feature>
<dbReference type="PANTHER" id="PTHR19353:SF19">
    <property type="entry name" value="DELTA(5) FATTY ACID DESATURASE C-RELATED"/>
    <property type="match status" value="1"/>
</dbReference>
<name>A0A8J4AHY0_9ACTN</name>
<evidence type="ECO:0000313" key="4">
    <source>
        <dbReference type="EMBL" id="GIL30900.1"/>
    </source>
</evidence>
<evidence type="ECO:0000313" key="5">
    <source>
        <dbReference type="Proteomes" id="UP000614996"/>
    </source>
</evidence>
<dbReference type="PANTHER" id="PTHR19353">
    <property type="entry name" value="FATTY ACID DESATURASE 2"/>
    <property type="match status" value="1"/>
</dbReference>
<reference evidence="5" key="1">
    <citation type="journal article" date="2021" name="Int. J. Syst. Evol. Microbiol.">
        <title>Actinocatenispora comari sp. nov., an endophytic actinomycete isolated from aerial parts of Comarum salesowianum.</title>
        <authorList>
            <person name="Oyunbileg N."/>
            <person name="Iizaka Y."/>
            <person name="Hamada M."/>
            <person name="Davaapurev B.O."/>
            <person name="Fukumoto A."/>
            <person name="Tsetseg B."/>
            <person name="Kato F."/>
            <person name="Tamura T."/>
            <person name="Batkhuu J."/>
            <person name="Anzai Y."/>
        </authorList>
    </citation>
    <scope>NUCLEOTIDE SEQUENCE [LARGE SCALE GENOMIC DNA]</scope>
    <source>
        <strain evidence="5">NUM-2625</strain>
    </source>
</reference>
<organism evidence="4 5">
    <name type="scientific">Actinocatenispora comari</name>
    <dbReference type="NCBI Taxonomy" id="2807577"/>
    <lineage>
        <taxon>Bacteria</taxon>
        <taxon>Bacillati</taxon>
        <taxon>Actinomycetota</taxon>
        <taxon>Actinomycetes</taxon>
        <taxon>Micromonosporales</taxon>
        <taxon>Micromonosporaceae</taxon>
        <taxon>Actinocatenispora</taxon>
    </lineage>
</organism>
<feature type="domain" description="Fatty acid desaturase" evidence="3">
    <location>
        <begin position="75"/>
        <end position="334"/>
    </location>
</feature>
<keyword evidence="2" id="KW-1133">Transmembrane helix</keyword>
<dbReference type="GO" id="GO:0008610">
    <property type="term" value="P:lipid biosynthetic process"/>
    <property type="evidence" value="ECO:0007669"/>
    <property type="project" value="UniProtKB-ARBA"/>
</dbReference>
<dbReference type="Pfam" id="PF00487">
    <property type="entry name" value="FA_desaturase"/>
    <property type="match status" value="1"/>
</dbReference>
<feature type="transmembrane region" description="Helical" evidence="2">
    <location>
        <begin position="212"/>
        <end position="230"/>
    </location>
</feature>
<dbReference type="AlphaFoldDB" id="A0A8J4AHY0"/>
<keyword evidence="5" id="KW-1185">Reference proteome</keyword>
<sequence>MSAASVAGIPEARNPTDARRGRRQDRYTQQYTQLVRQVKQSGLLRRRYGYYWTKMSLTVLALAGTGVAMVLVGDSWFQLVLAGVLAVVLAQLAFLGHDAAHRQIFRSGRANEWAGLVQGTLLGGLSAGWWQNKHTRHHANPNKQGADPDIAAGIIAFTADARAQRGGLGRYLADRQGWFFFPLLLLEGINLHVGSVQRVVSRAPMKRRGWEIAFLTVRLAGYLAVLLLLMSPGVAAAFVGVQLGLYGLYLGAAFAPNHTGMPIVPANLSIDFLQRQVLMSRNVTGGRAIHFLLGGLNYQIEHHLFPSMPRPNLRLVQPLVRRACTDNDIAYTERNLGAAYAVVLRYLNDVGLAGRDPFSCPLAQQLRAPR</sequence>
<dbReference type="GO" id="GO:0016717">
    <property type="term" value="F:oxidoreductase activity, acting on paired donors, with oxidation of a pair of donors resulting in the reduction of molecular oxygen to two molecules of water"/>
    <property type="evidence" value="ECO:0007669"/>
    <property type="project" value="TreeGrafter"/>
</dbReference>